<dbReference type="Pfam" id="PF00013">
    <property type="entry name" value="KH_1"/>
    <property type="match status" value="2"/>
</dbReference>
<dbReference type="InterPro" id="IPR004087">
    <property type="entry name" value="KH_dom"/>
</dbReference>
<reference evidence="3" key="1">
    <citation type="submission" date="2020-11" db="EMBL/GenBank/DDBJ databases">
        <title>Gallus gallus (Chicken) genome, bGalGal1, GRCg7b, maternal haplotype autosomes + Z &amp; W.</title>
        <authorList>
            <person name="Warren W."/>
            <person name="Formenti G."/>
            <person name="Fedrigo O."/>
            <person name="Haase B."/>
            <person name="Mountcastle J."/>
            <person name="Balacco J."/>
            <person name="Tracey A."/>
            <person name="Schneider V."/>
            <person name="Okimoto R."/>
            <person name="Cheng H."/>
            <person name="Hawken R."/>
            <person name="Howe K."/>
            <person name="Jarvis E.D."/>
        </authorList>
    </citation>
    <scope>NUCLEOTIDE SEQUENCE [LARGE SCALE GENOMIC DNA]</scope>
    <source>
        <strain evidence="3">Broiler</strain>
    </source>
</reference>
<protein>
    <submittedName>
        <fullName evidence="3">Tudor and KH domain containing</fullName>
    </submittedName>
</protein>
<dbReference type="Gene3D" id="2.40.50.90">
    <property type="match status" value="1"/>
</dbReference>
<reference evidence="3" key="3">
    <citation type="submission" date="2025-09" db="UniProtKB">
        <authorList>
            <consortium name="Ensembl"/>
        </authorList>
    </citation>
    <scope>IDENTIFICATION</scope>
    <source>
        <strain evidence="3">broiler</strain>
    </source>
</reference>
<dbReference type="GO" id="GO:0043186">
    <property type="term" value="C:P granule"/>
    <property type="evidence" value="ECO:0000318"/>
    <property type="project" value="GO_Central"/>
</dbReference>
<dbReference type="SUPFAM" id="SSF54791">
    <property type="entry name" value="Eukaryotic type KH-domain (KH-domain type I)"/>
    <property type="match status" value="2"/>
</dbReference>
<dbReference type="Gene3D" id="2.30.30.140">
    <property type="match status" value="1"/>
</dbReference>
<dbReference type="InterPro" id="IPR047380">
    <property type="entry name" value="TDRD2-like_tudor"/>
</dbReference>
<keyword evidence="1" id="KW-0694">RNA-binding</keyword>
<reference evidence="3" key="2">
    <citation type="submission" date="2025-08" db="UniProtKB">
        <authorList>
            <consortium name="Ensembl"/>
        </authorList>
    </citation>
    <scope>IDENTIFICATION</scope>
    <source>
        <strain evidence="3">broiler</strain>
    </source>
</reference>
<dbReference type="GO" id="GO:0003723">
    <property type="term" value="F:RNA binding"/>
    <property type="evidence" value="ECO:0007669"/>
    <property type="project" value="UniProtKB-UniRule"/>
</dbReference>
<keyword evidence="4" id="KW-1185">Reference proteome</keyword>
<dbReference type="GeneTree" id="ENSGT00940000159364"/>
<dbReference type="GO" id="GO:0007283">
    <property type="term" value="P:spermatogenesis"/>
    <property type="evidence" value="ECO:0000318"/>
    <property type="project" value="GO_Central"/>
</dbReference>
<dbReference type="InterPro" id="IPR002999">
    <property type="entry name" value="Tudor"/>
</dbReference>
<evidence type="ECO:0000313" key="3">
    <source>
        <dbReference type="Ensembl" id="ENSGALP00010041691.1"/>
    </source>
</evidence>
<dbReference type="SUPFAM" id="SSF63748">
    <property type="entry name" value="Tudor/PWWP/MBT"/>
    <property type="match status" value="1"/>
</dbReference>
<dbReference type="SMART" id="SM00333">
    <property type="entry name" value="TUDOR"/>
    <property type="match status" value="1"/>
</dbReference>
<dbReference type="InterPro" id="IPR036612">
    <property type="entry name" value="KH_dom_type_1_sf"/>
</dbReference>
<dbReference type="InterPro" id="IPR050621">
    <property type="entry name" value="Tudor_domain_containing"/>
</dbReference>
<dbReference type="Pfam" id="PF00567">
    <property type="entry name" value="TUDOR"/>
    <property type="match status" value="1"/>
</dbReference>
<dbReference type="InterPro" id="IPR035437">
    <property type="entry name" value="SNase_OB-fold_sf"/>
</dbReference>
<dbReference type="OrthoDB" id="9995375at2759"/>
<dbReference type="PROSITE" id="PS50084">
    <property type="entry name" value="KH_TYPE_1"/>
    <property type="match status" value="2"/>
</dbReference>
<organism evidence="3 4">
    <name type="scientific">Gallus gallus</name>
    <name type="common">Chicken</name>
    <dbReference type="NCBI Taxonomy" id="9031"/>
    <lineage>
        <taxon>Eukaryota</taxon>
        <taxon>Metazoa</taxon>
        <taxon>Chordata</taxon>
        <taxon>Craniata</taxon>
        <taxon>Vertebrata</taxon>
        <taxon>Euteleostomi</taxon>
        <taxon>Archelosauria</taxon>
        <taxon>Archosauria</taxon>
        <taxon>Dinosauria</taxon>
        <taxon>Saurischia</taxon>
        <taxon>Theropoda</taxon>
        <taxon>Coelurosauria</taxon>
        <taxon>Aves</taxon>
        <taxon>Neognathae</taxon>
        <taxon>Galloanserae</taxon>
        <taxon>Galliformes</taxon>
        <taxon>Phasianidae</taxon>
        <taxon>Phasianinae</taxon>
        <taxon>Gallus</taxon>
    </lineage>
</organism>
<dbReference type="CDD" id="cd20412">
    <property type="entry name" value="Tudor_TDRD2"/>
    <property type="match status" value="1"/>
</dbReference>
<dbReference type="PANTHER" id="PTHR22948">
    <property type="entry name" value="TUDOR DOMAIN CONTAINING PROTEIN"/>
    <property type="match status" value="1"/>
</dbReference>
<dbReference type="AlphaFoldDB" id="A0A8V1ABT2"/>
<dbReference type="FunCoup" id="A0A8V1ABT2">
    <property type="interactions" value="216"/>
</dbReference>
<evidence type="ECO:0000256" key="1">
    <source>
        <dbReference type="PROSITE-ProRule" id="PRU00117"/>
    </source>
</evidence>
<dbReference type="Gene3D" id="3.30.1370.10">
    <property type="entry name" value="K Homology domain, type 1"/>
    <property type="match status" value="2"/>
</dbReference>
<dbReference type="PANTHER" id="PTHR22948:SF18">
    <property type="entry name" value="TUDOR AND KH DOMAIN-CONTAINING PROTEIN"/>
    <property type="match status" value="1"/>
</dbReference>
<sequence length="549" mass="59107">MPSERSGWAGLSGLQKVAVLLGLPAGATVLYILHVPTVGAEELRAELRVPRAAVRAIIGRKGTTIRRVRAQETGARIDLEGEDDGEERLLLIWGSPSQVCRAKAAVHQIVVESTPVSEQLHVPQRAVGRIIGHGGETVRSICRSSGAQVQCQHQAEAMLAPTRLIQISGTQREVDAAKKLIMEKLVEDAVFRQELAQTTVLRSHRKEPLGSRREALLLPDREHGAGNGGPLRGGAAMEEPPMLLGCPMGSEGFVALVCSLLPHSGSSSPTIHPLCLSPAGSYPAVPSPDFSFHADEHLEVYVSAAENPNHFWIQIIGERSLQLDKLISEMTQHYEGSDCAVQAGDIVAAPYTDSSNWYRARVLGTLENGNLDLYYVDFGDNGEAPREALRVLRSDFLSLPFQAIECSLAGIVPVGEQWDEAALDAFERLTYCAQWKPLVAKISSYTQAGLCTWPRIALFDVHHGESLDIGAELVRLGHAALQPHEEEKEGGGFPLPDMVCTSLESILSELPPSPSATPLTLSCISLLGEHCGADPNSSNVPRCEGACLG</sequence>
<dbReference type="SMART" id="SM00322">
    <property type="entry name" value="KH"/>
    <property type="match status" value="2"/>
</dbReference>
<dbReference type="GO" id="GO:0030719">
    <property type="term" value="P:P granule organization"/>
    <property type="evidence" value="ECO:0000318"/>
    <property type="project" value="GO_Central"/>
</dbReference>
<proteinExistence type="predicted"/>
<evidence type="ECO:0000259" key="2">
    <source>
        <dbReference type="PROSITE" id="PS50304"/>
    </source>
</evidence>
<gene>
    <name evidence="3" type="primary">TDRKH</name>
</gene>
<evidence type="ECO:0000313" key="4">
    <source>
        <dbReference type="Proteomes" id="UP000000539"/>
    </source>
</evidence>
<dbReference type="GO" id="GO:0005739">
    <property type="term" value="C:mitochondrion"/>
    <property type="evidence" value="ECO:0007669"/>
    <property type="project" value="UniProtKB-ARBA"/>
</dbReference>
<dbReference type="Ensembl" id="ENSGALT00010067948.1">
    <property type="protein sequence ID" value="ENSGALP00010041691.1"/>
    <property type="gene ID" value="ENSGALG00010028040.1"/>
</dbReference>
<dbReference type="InterPro" id="IPR004088">
    <property type="entry name" value="KH_dom_type_1"/>
</dbReference>
<accession>A0A8V1ABT2</accession>
<dbReference type="Proteomes" id="UP000000539">
    <property type="component" value="Chromosome 25"/>
</dbReference>
<dbReference type="PROSITE" id="PS50304">
    <property type="entry name" value="TUDOR"/>
    <property type="match status" value="1"/>
</dbReference>
<name>A0A8V1ABT2_CHICK</name>
<dbReference type="GO" id="GO:0034587">
    <property type="term" value="P:piRNA processing"/>
    <property type="evidence" value="ECO:0000318"/>
    <property type="project" value="GO_Central"/>
</dbReference>
<feature type="domain" description="Tudor" evidence="2">
    <location>
        <begin position="340"/>
        <end position="399"/>
    </location>
</feature>